<comment type="similarity">
    <text evidence="3">Belongs to the PTH2 family.</text>
</comment>
<evidence type="ECO:0000313" key="7">
    <source>
        <dbReference type="Proteomes" id="UP000530660"/>
    </source>
</evidence>
<dbReference type="Proteomes" id="UP000530660">
    <property type="component" value="Unassembled WGS sequence"/>
</dbReference>
<feature type="region of interest" description="Disordered" evidence="5">
    <location>
        <begin position="51"/>
        <end position="70"/>
    </location>
</feature>
<feature type="region of interest" description="Disordered" evidence="5">
    <location>
        <begin position="131"/>
        <end position="156"/>
    </location>
</feature>
<name>A0A7J7IGW6_9RHOD</name>
<reference evidence="6 7" key="1">
    <citation type="journal article" date="2020" name="J. Phycol.">
        <title>Comparative genome analysis reveals Cyanidiococcus gen. nov., a new extremophilic red algal genus sister to Cyanidioschyzon (Cyanidioschyzonaceae, Rhodophyta).</title>
        <authorList>
            <person name="Liu S.-L."/>
            <person name="Chiang Y.-R."/>
            <person name="Yoon H.S."/>
            <person name="Fu H.-Y."/>
        </authorList>
    </citation>
    <scope>NUCLEOTIDE SEQUENCE [LARGE SCALE GENOMIC DNA]</scope>
    <source>
        <strain evidence="6 7">THAL066</strain>
    </source>
</reference>
<dbReference type="InterPro" id="IPR002833">
    <property type="entry name" value="PTH2"/>
</dbReference>
<proteinExistence type="inferred from homology"/>
<protein>
    <recommendedName>
        <fullName evidence="1">peptidyl-tRNA hydrolase</fullName>
        <ecNumber evidence="1">3.1.1.29</ecNumber>
    </recommendedName>
</protein>
<keyword evidence="2" id="KW-0378">Hydrolase</keyword>
<comment type="caution">
    <text evidence="6">The sequence shown here is derived from an EMBL/GenBank/DDBJ whole genome shotgun (WGS) entry which is preliminary data.</text>
</comment>
<dbReference type="InterPro" id="IPR023476">
    <property type="entry name" value="Pep_tRNA_hydro_II_dom_sf"/>
</dbReference>
<keyword evidence="7" id="KW-1185">Reference proteome</keyword>
<dbReference type="GO" id="GO:0004045">
    <property type="term" value="F:peptidyl-tRNA hydrolase activity"/>
    <property type="evidence" value="ECO:0007669"/>
    <property type="project" value="UniProtKB-EC"/>
</dbReference>
<feature type="compositionally biased region" description="Basic and acidic residues" evidence="5">
    <location>
        <begin position="131"/>
        <end position="142"/>
    </location>
</feature>
<dbReference type="PANTHER" id="PTHR12649:SF11">
    <property type="entry name" value="PEPTIDYL-TRNA HYDROLASE 2, MITOCHONDRIAL"/>
    <property type="match status" value="1"/>
</dbReference>
<dbReference type="EMBL" id="VWRR01000012">
    <property type="protein sequence ID" value="KAF6001929.1"/>
    <property type="molecule type" value="Genomic_DNA"/>
</dbReference>
<comment type="catalytic activity">
    <reaction evidence="4">
        <text>an N-acyl-L-alpha-aminoacyl-tRNA + H2O = an N-acyl-L-amino acid + a tRNA + H(+)</text>
        <dbReference type="Rhea" id="RHEA:54448"/>
        <dbReference type="Rhea" id="RHEA-COMP:10123"/>
        <dbReference type="Rhea" id="RHEA-COMP:13883"/>
        <dbReference type="ChEBI" id="CHEBI:15377"/>
        <dbReference type="ChEBI" id="CHEBI:15378"/>
        <dbReference type="ChEBI" id="CHEBI:59874"/>
        <dbReference type="ChEBI" id="CHEBI:78442"/>
        <dbReference type="ChEBI" id="CHEBI:138191"/>
        <dbReference type="EC" id="3.1.1.29"/>
    </reaction>
</comment>
<evidence type="ECO:0000256" key="3">
    <source>
        <dbReference type="ARBA" id="ARBA00038050"/>
    </source>
</evidence>
<evidence type="ECO:0000256" key="5">
    <source>
        <dbReference type="SAM" id="MobiDB-lite"/>
    </source>
</evidence>
<organism evidence="6 7">
    <name type="scientific">Cyanidiococcus yangmingshanensis</name>
    <dbReference type="NCBI Taxonomy" id="2690220"/>
    <lineage>
        <taxon>Eukaryota</taxon>
        <taxon>Rhodophyta</taxon>
        <taxon>Bangiophyceae</taxon>
        <taxon>Cyanidiales</taxon>
        <taxon>Cyanidiaceae</taxon>
        <taxon>Cyanidiococcus</taxon>
    </lineage>
</organism>
<gene>
    <name evidence="6" type="ORF">F1559_001651</name>
</gene>
<dbReference type="SUPFAM" id="SSF102462">
    <property type="entry name" value="Peptidyl-tRNA hydrolase II"/>
    <property type="match status" value="1"/>
</dbReference>
<dbReference type="EC" id="3.1.1.29" evidence="1"/>
<dbReference type="GO" id="GO:0005829">
    <property type="term" value="C:cytosol"/>
    <property type="evidence" value="ECO:0007669"/>
    <property type="project" value="TreeGrafter"/>
</dbReference>
<dbReference type="Pfam" id="PF01981">
    <property type="entry name" value="PTH2"/>
    <property type="match status" value="2"/>
</dbReference>
<dbReference type="Gene3D" id="3.40.1490.10">
    <property type="entry name" value="Bit1"/>
    <property type="match status" value="1"/>
</dbReference>
<evidence type="ECO:0000313" key="6">
    <source>
        <dbReference type="EMBL" id="KAF6001929.1"/>
    </source>
</evidence>
<evidence type="ECO:0000256" key="2">
    <source>
        <dbReference type="ARBA" id="ARBA00022801"/>
    </source>
</evidence>
<dbReference type="OrthoDB" id="1733656at2759"/>
<sequence length="156" mass="16593">MSAGKLAAQVAHAAIGAFRNHCLDQSTNPEQNAVCQRWLAEGEKIVVLSTFKRPPPQNGSVSMAGPSTDRGSGARMLEAIIAEARAFGLPLAQVRDAGHTAIRAHTLTCVAIGPAASGRIDAVTGDLHLYGSEKRQAGERQASRRNRRHHRRGGGR</sequence>
<dbReference type="AlphaFoldDB" id="A0A7J7IGW6"/>
<feature type="compositionally biased region" description="Basic residues" evidence="5">
    <location>
        <begin position="143"/>
        <end position="156"/>
    </location>
</feature>
<evidence type="ECO:0000256" key="4">
    <source>
        <dbReference type="ARBA" id="ARBA00048707"/>
    </source>
</evidence>
<dbReference type="PANTHER" id="PTHR12649">
    <property type="entry name" value="PEPTIDYL-TRNA HYDROLASE 2"/>
    <property type="match status" value="1"/>
</dbReference>
<accession>A0A7J7IGW6</accession>
<evidence type="ECO:0000256" key="1">
    <source>
        <dbReference type="ARBA" id="ARBA00013260"/>
    </source>
</evidence>